<reference evidence="7 8" key="1">
    <citation type="submission" date="2017-04" db="EMBL/GenBank/DDBJ databases">
        <title>Genome Sequence of the Model Brown-Rot Fungus Postia placenta SB12.</title>
        <authorList>
            <consortium name="DOE Joint Genome Institute"/>
            <person name="Gaskell J."/>
            <person name="Kersten P."/>
            <person name="Larrondo L.F."/>
            <person name="Canessa P."/>
            <person name="Martinez D."/>
            <person name="Hibbett D."/>
            <person name="Schmoll M."/>
            <person name="Kubicek C.P."/>
            <person name="Martinez A.T."/>
            <person name="Yadav J."/>
            <person name="Master E."/>
            <person name="Magnuson J.K."/>
            <person name="James T."/>
            <person name="Yaver D."/>
            <person name="Berka R."/>
            <person name="Labutti K."/>
            <person name="Lipzen A."/>
            <person name="Aerts A."/>
            <person name="Barry K."/>
            <person name="Henrissat B."/>
            <person name="Blanchette R."/>
            <person name="Grigoriev I."/>
            <person name="Cullen D."/>
        </authorList>
    </citation>
    <scope>NUCLEOTIDE SEQUENCE [LARGE SCALE GENOMIC DNA]</scope>
    <source>
        <strain evidence="7 8">MAD-698-R-SB12</strain>
    </source>
</reference>
<dbReference type="AlphaFoldDB" id="A0A1X6ML10"/>
<evidence type="ECO:0000259" key="6">
    <source>
        <dbReference type="Pfam" id="PF00171"/>
    </source>
</evidence>
<dbReference type="Gene3D" id="3.40.309.10">
    <property type="entry name" value="Aldehyde Dehydrogenase, Chain A, domain 2"/>
    <property type="match status" value="1"/>
</dbReference>
<dbReference type="GO" id="GO:0005737">
    <property type="term" value="C:cytoplasm"/>
    <property type="evidence" value="ECO:0007669"/>
    <property type="project" value="TreeGrafter"/>
</dbReference>
<name>A0A1X6ML10_9APHY</name>
<organism evidence="7 8">
    <name type="scientific">Postia placenta MAD-698-R-SB12</name>
    <dbReference type="NCBI Taxonomy" id="670580"/>
    <lineage>
        <taxon>Eukaryota</taxon>
        <taxon>Fungi</taxon>
        <taxon>Dikarya</taxon>
        <taxon>Basidiomycota</taxon>
        <taxon>Agaricomycotina</taxon>
        <taxon>Agaricomycetes</taxon>
        <taxon>Polyporales</taxon>
        <taxon>Adustoporiaceae</taxon>
        <taxon>Rhodonia</taxon>
    </lineage>
</organism>
<dbReference type="Proteomes" id="UP000194127">
    <property type="component" value="Unassembled WGS sequence"/>
</dbReference>
<dbReference type="GO" id="GO:0006081">
    <property type="term" value="P:aldehyde metabolic process"/>
    <property type="evidence" value="ECO:0007669"/>
    <property type="project" value="InterPro"/>
</dbReference>
<protein>
    <recommendedName>
        <fullName evidence="4">Aldehyde dehydrogenase</fullName>
    </recommendedName>
</protein>
<dbReference type="SUPFAM" id="SSF53720">
    <property type="entry name" value="ALDH-like"/>
    <property type="match status" value="1"/>
</dbReference>
<dbReference type="STRING" id="670580.A0A1X6ML10"/>
<dbReference type="FunFam" id="3.40.309.10:FF:000003">
    <property type="entry name" value="Aldehyde dehydrogenase"/>
    <property type="match status" value="1"/>
</dbReference>
<dbReference type="GO" id="GO:0004029">
    <property type="term" value="F:aldehyde dehydrogenase (NAD+) activity"/>
    <property type="evidence" value="ECO:0007669"/>
    <property type="project" value="TreeGrafter"/>
</dbReference>
<dbReference type="PANTHER" id="PTHR43570:SF16">
    <property type="entry name" value="ALDEHYDE DEHYDROGENASE TYPE III, ISOFORM Q"/>
    <property type="match status" value="1"/>
</dbReference>
<proteinExistence type="inferred from homology"/>
<evidence type="ECO:0000256" key="5">
    <source>
        <dbReference type="PIRSR" id="PIRSR036492-1"/>
    </source>
</evidence>
<dbReference type="GeneID" id="36332174"/>
<dbReference type="InterPro" id="IPR012394">
    <property type="entry name" value="Aldehyde_DH_NAD(P)"/>
</dbReference>
<dbReference type="FunFam" id="3.40.605.10:FF:000004">
    <property type="entry name" value="Aldehyde dehydrogenase"/>
    <property type="match status" value="1"/>
</dbReference>
<sequence length="480" mass="53107">MHGDLRTAFKSGKTRSLAFRKEQLLQLCYLLEDNHERFAQAFRIDLGRPSEESELVELTGTLTELKDAYDNVEKWASPEKAPFSWLWFAMSPRTRKEPKGTVLIIGPFNYPVYLIFCPLAAAIAAGNTVLLKPSELCEATALLITELLPQYLDPEIVSVVNGGVHETTKVLELPFDHILYTGNGHVGRIICAAAAKHLTPVTLEVRPDLYTRDTGKTPCVIDPECDMKTAAKRLMWGKLLNGGQVCLSPDYVLVPATSQDAFISALKAAYYELHPVNPRKSGLMARMVNTRHTMRVKRLLDDSRATIVIGGEVDIEACYVAPTILRDVARDDAFMSEEIFGPILPVIPVKDVDEAIAFINEGDRPLSIYIFSSNASFKAKVIDNTQSGTVLINDTITQILVHGLPFGGIGPSGHGYTTGKYAFDQFTHLRAVADSPNWSVSHLSPTATRRPDVPRVNPWTGLTPHCCLRGTHRTWCVTYS</sequence>
<dbReference type="Pfam" id="PF00171">
    <property type="entry name" value="Aldedh"/>
    <property type="match status" value="1"/>
</dbReference>
<gene>
    <name evidence="7" type="ORF">POSPLADRAFT_1157676</name>
</gene>
<accession>A0A1X6ML10</accession>
<keyword evidence="8" id="KW-1185">Reference proteome</keyword>
<evidence type="ECO:0000313" key="8">
    <source>
        <dbReference type="Proteomes" id="UP000194127"/>
    </source>
</evidence>
<evidence type="ECO:0000313" key="7">
    <source>
        <dbReference type="EMBL" id="OSX57065.1"/>
    </source>
</evidence>
<evidence type="ECO:0000256" key="3">
    <source>
        <dbReference type="ARBA" id="ARBA00023027"/>
    </source>
</evidence>
<dbReference type="InterPro" id="IPR015590">
    <property type="entry name" value="Aldehyde_DH_dom"/>
</dbReference>
<dbReference type="InterPro" id="IPR016161">
    <property type="entry name" value="Ald_DH/histidinol_DH"/>
</dbReference>
<dbReference type="InterPro" id="IPR016163">
    <property type="entry name" value="Ald_DH_C"/>
</dbReference>
<evidence type="ECO:0000256" key="1">
    <source>
        <dbReference type="ARBA" id="ARBA00009986"/>
    </source>
</evidence>
<feature type="active site" evidence="5">
    <location>
        <position position="204"/>
    </location>
</feature>
<comment type="similarity">
    <text evidence="1 4">Belongs to the aldehyde dehydrogenase family.</text>
</comment>
<dbReference type="EMBL" id="KZ110609">
    <property type="protein sequence ID" value="OSX57065.1"/>
    <property type="molecule type" value="Genomic_DNA"/>
</dbReference>
<dbReference type="PIRSF" id="PIRSF036492">
    <property type="entry name" value="ALDH"/>
    <property type="match status" value="1"/>
</dbReference>
<dbReference type="RefSeq" id="XP_024333859.1">
    <property type="nucleotide sequence ID" value="XM_024487225.1"/>
</dbReference>
<evidence type="ECO:0000256" key="4">
    <source>
        <dbReference type="PIRNR" id="PIRNR036492"/>
    </source>
</evidence>
<dbReference type="Gene3D" id="3.40.605.10">
    <property type="entry name" value="Aldehyde Dehydrogenase, Chain A, domain 1"/>
    <property type="match status" value="1"/>
</dbReference>
<dbReference type="OrthoDB" id="440325at2759"/>
<dbReference type="InterPro" id="IPR016162">
    <property type="entry name" value="Ald_DH_N"/>
</dbReference>
<keyword evidence="2 4" id="KW-0560">Oxidoreductase</keyword>
<dbReference type="PANTHER" id="PTHR43570">
    <property type="entry name" value="ALDEHYDE DEHYDROGENASE"/>
    <property type="match status" value="1"/>
</dbReference>
<keyword evidence="3" id="KW-0520">NAD</keyword>
<evidence type="ECO:0000256" key="2">
    <source>
        <dbReference type="ARBA" id="ARBA00023002"/>
    </source>
</evidence>
<feature type="active site" evidence="5">
    <location>
        <position position="246"/>
    </location>
</feature>
<feature type="domain" description="Aldehyde dehydrogenase" evidence="6">
    <location>
        <begin position="7"/>
        <end position="432"/>
    </location>
</feature>